<accession>A0ABD3H1V2</accession>
<keyword evidence="2" id="KW-1185">Reference proteome</keyword>
<proteinExistence type="predicted"/>
<evidence type="ECO:0008006" key="3">
    <source>
        <dbReference type="Google" id="ProtNLM"/>
    </source>
</evidence>
<dbReference type="AlphaFoldDB" id="A0ABD3H1V2"/>
<reference evidence="1 2" key="1">
    <citation type="submission" date="2024-09" db="EMBL/GenBank/DDBJ databases">
        <title>Chromosome-scale assembly of Riccia sorocarpa.</title>
        <authorList>
            <person name="Paukszto L."/>
        </authorList>
    </citation>
    <scope>NUCLEOTIDE SEQUENCE [LARGE SCALE GENOMIC DNA]</scope>
    <source>
        <strain evidence="1">LP-2024</strain>
        <tissue evidence="1">Aerial parts of the thallus</tissue>
    </source>
</reference>
<gene>
    <name evidence="1" type="ORF">R1sor_003524</name>
</gene>
<organism evidence="1 2">
    <name type="scientific">Riccia sorocarpa</name>
    <dbReference type="NCBI Taxonomy" id="122646"/>
    <lineage>
        <taxon>Eukaryota</taxon>
        <taxon>Viridiplantae</taxon>
        <taxon>Streptophyta</taxon>
        <taxon>Embryophyta</taxon>
        <taxon>Marchantiophyta</taxon>
        <taxon>Marchantiopsida</taxon>
        <taxon>Marchantiidae</taxon>
        <taxon>Marchantiales</taxon>
        <taxon>Ricciaceae</taxon>
        <taxon>Riccia</taxon>
    </lineage>
</organism>
<dbReference type="Proteomes" id="UP001633002">
    <property type="component" value="Unassembled WGS sequence"/>
</dbReference>
<evidence type="ECO:0000313" key="1">
    <source>
        <dbReference type="EMBL" id="KAL3685502.1"/>
    </source>
</evidence>
<comment type="caution">
    <text evidence="1">The sequence shown here is derived from an EMBL/GenBank/DDBJ whole genome shotgun (WGS) entry which is preliminary data.</text>
</comment>
<dbReference type="EMBL" id="JBJQOH010000006">
    <property type="protein sequence ID" value="KAL3685502.1"/>
    <property type="molecule type" value="Genomic_DNA"/>
</dbReference>
<evidence type="ECO:0000313" key="2">
    <source>
        <dbReference type="Proteomes" id="UP001633002"/>
    </source>
</evidence>
<name>A0ABD3H1V2_9MARC</name>
<sequence length="283" mass="32225">MKKDQEHLQGLKTGVNNSLLLNLYADDTAAMIYVDEQNFSQLMAAIKIYERIAWTALNVHKSVIVPWGMKNCPPWVGRTGCKVAQKGEAIRYLGVPIGWGLTEAAEQDYIVGKLLKKSKNCGSFDLKAFQDTSRALRMKLCLQIYENPNLNWVKAAADIISSSLNSRRWLRERRTWSLQDLLLVFPPKRVTNMPTVQGLLDIWESVRRHLSVDKSDCQIQGETTPTLWVLLGQWHGWFSTEEAQELLATLKKYQIVQIGQWADSSQAETLPRSHTKQIAETIL</sequence>
<protein>
    <recommendedName>
        <fullName evidence="3">Reverse transcriptase domain-containing protein</fullName>
    </recommendedName>
</protein>